<proteinExistence type="predicted"/>
<protein>
    <submittedName>
        <fullName evidence="1">Uncharacterized protein</fullName>
    </submittedName>
</protein>
<comment type="caution">
    <text evidence="1">The sequence shown here is derived from an EMBL/GenBank/DDBJ whole genome shotgun (WGS) entry which is preliminary data.</text>
</comment>
<dbReference type="AlphaFoldDB" id="A0A4Y2HSZ0"/>
<keyword evidence="2" id="KW-1185">Reference proteome</keyword>
<organism evidence="1 2">
    <name type="scientific">Araneus ventricosus</name>
    <name type="common">Orbweaver spider</name>
    <name type="synonym">Epeira ventricosa</name>
    <dbReference type="NCBI Taxonomy" id="182803"/>
    <lineage>
        <taxon>Eukaryota</taxon>
        <taxon>Metazoa</taxon>
        <taxon>Ecdysozoa</taxon>
        <taxon>Arthropoda</taxon>
        <taxon>Chelicerata</taxon>
        <taxon>Arachnida</taxon>
        <taxon>Araneae</taxon>
        <taxon>Araneomorphae</taxon>
        <taxon>Entelegynae</taxon>
        <taxon>Araneoidea</taxon>
        <taxon>Araneidae</taxon>
        <taxon>Araneus</taxon>
    </lineage>
</organism>
<evidence type="ECO:0000313" key="1">
    <source>
        <dbReference type="EMBL" id="GBM68382.1"/>
    </source>
</evidence>
<dbReference type="EMBL" id="BGPR01183005">
    <property type="protein sequence ID" value="GBM68382.1"/>
    <property type="molecule type" value="Genomic_DNA"/>
</dbReference>
<sequence length="42" mass="4698">MDEVKTVSWWQCTPNVGHGRAGNLRYDTCEPVAECVICDGRT</sequence>
<gene>
    <name evidence="1" type="ORF">AVEN_97014_1</name>
</gene>
<name>A0A4Y2HSZ0_ARAVE</name>
<reference evidence="1 2" key="1">
    <citation type="journal article" date="2019" name="Sci. Rep.">
        <title>Orb-weaving spider Araneus ventricosus genome elucidates the spidroin gene catalogue.</title>
        <authorList>
            <person name="Kono N."/>
            <person name="Nakamura H."/>
            <person name="Ohtoshi R."/>
            <person name="Moran D.A.P."/>
            <person name="Shinohara A."/>
            <person name="Yoshida Y."/>
            <person name="Fujiwara M."/>
            <person name="Mori M."/>
            <person name="Tomita M."/>
            <person name="Arakawa K."/>
        </authorList>
    </citation>
    <scope>NUCLEOTIDE SEQUENCE [LARGE SCALE GENOMIC DNA]</scope>
</reference>
<feature type="non-terminal residue" evidence="1">
    <location>
        <position position="42"/>
    </location>
</feature>
<evidence type="ECO:0000313" key="2">
    <source>
        <dbReference type="Proteomes" id="UP000499080"/>
    </source>
</evidence>
<dbReference type="Proteomes" id="UP000499080">
    <property type="component" value="Unassembled WGS sequence"/>
</dbReference>
<accession>A0A4Y2HSZ0</accession>